<dbReference type="GeneID" id="71964715"/>
<gene>
    <name evidence="1" type="ORF">MTTB_02070</name>
</gene>
<dbReference type="PROSITE" id="PS51257">
    <property type="entry name" value="PROKAR_LIPOPROTEIN"/>
    <property type="match status" value="1"/>
</dbReference>
<dbReference type="EMBL" id="AP025698">
    <property type="protein sequence ID" value="BDH78828.1"/>
    <property type="molecule type" value="Genomic_DNA"/>
</dbReference>
<accession>A0ABM7YBK5</accession>
<proteinExistence type="predicted"/>
<dbReference type="RefSeq" id="WP_248564695.1">
    <property type="nucleotide sequence ID" value="NZ_AP025698.1"/>
</dbReference>
<keyword evidence="2" id="KW-1185">Reference proteome</keyword>
<evidence type="ECO:0000313" key="1">
    <source>
        <dbReference type="EMBL" id="BDH78828.1"/>
    </source>
</evidence>
<dbReference type="Proteomes" id="UP000831817">
    <property type="component" value="Chromosome"/>
</dbReference>
<evidence type="ECO:0000313" key="2">
    <source>
        <dbReference type="Proteomes" id="UP000831817"/>
    </source>
</evidence>
<name>A0ABM7YBK5_9EURY</name>
<sequence>MKKSLIIILFIVMAMVSVAGCTSQSKEENKRFTGDNITFEYPADWVIANSQANDTIVAVADPKSVNPRTGYAQTVVVIQKRRLEGDFYQVYNENYATLFNNSSYQRVSEGNITIGSYQALESTYLVTEGDVKKKQMAIWIQRGEEVYVILCSALASEFDKEKANFDIVINSFNFIG</sequence>
<protein>
    <recommendedName>
        <fullName evidence="3">DUF1795 domain-containing protein</fullName>
    </recommendedName>
</protein>
<dbReference type="Pfam" id="PF18933">
    <property type="entry name" value="PsbP_2"/>
    <property type="match status" value="1"/>
</dbReference>
<organism evidence="1 2">
    <name type="scientific">Methanothermobacter tenebrarum</name>
    <dbReference type="NCBI Taxonomy" id="680118"/>
    <lineage>
        <taxon>Archaea</taxon>
        <taxon>Methanobacteriati</taxon>
        <taxon>Methanobacteriota</taxon>
        <taxon>Methanomada group</taxon>
        <taxon>Methanobacteria</taxon>
        <taxon>Methanobacteriales</taxon>
        <taxon>Methanobacteriaceae</taxon>
        <taxon>Methanothermobacter</taxon>
    </lineage>
</organism>
<evidence type="ECO:0008006" key="3">
    <source>
        <dbReference type="Google" id="ProtNLM"/>
    </source>
</evidence>
<dbReference type="Gene3D" id="3.40.1000.10">
    <property type="entry name" value="Mog1/PsbP, alpha/beta/alpha sandwich"/>
    <property type="match status" value="1"/>
</dbReference>
<reference evidence="1 2" key="1">
    <citation type="submission" date="2022-04" db="EMBL/GenBank/DDBJ databases">
        <title>Complete genome of Methanothermobacter tenebrarum strain RMAS.</title>
        <authorList>
            <person name="Nakamura K."/>
            <person name="Oshima K."/>
            <person name="Hattori M."/>
            <person name="Kamagata Y."/>
            <person name="Takamizawa K."/>
        </authorList>
    </citation>
    <scope>NUCLEOTIDE SEQUENCE [LARGE SCALE GENOMIC DNA]</scope>
    <source>
        <strain evidence="1 2">RMAS</strain>
    </source>
</reference>